<feature type="domain" description="Glycine transporter" evidence="7">
    <location>
        <begin position="89"/>
        <end position="161"/>
    </location>
</feature>
<gene>
    <name evidence="8" type="ORF">UFOPK1722_02127</name>
</gene>
<keyword evidence="4 6" id="KW-1133">Transmembrane helix</keyword>
<evidence type="ECO:0000313" key="8">
    <source>
        <dbReference type="EMBL" id="CAB4599660.1"/>
    </source>
</evidence>
<keyword evidence="5 6" id="KW-0472">Membrane</keyword>
<dbReference type="InterPro" id="IPR005115">
    <property type="entry name" value="Gly_transporter"/>
</dbReference>
<feature type="transmembrane region" description="Helical" evidence="6">
    <location>
        <begin position="169"/>
        <end position="185"/>
    </location>
</feature>
<feature type="transmembrane region" description="Helical" evidence="6">
    <location>
        <begin position="60"/>
        <end position="77"/>
    </location>
</feature>
<proteinExistence type="predicted"/>
<feature type="transmembrane region" description="Helical" evidence="6">
    <location>
        <begin position="89"/>
        <end position="107"/>
    </location>
</feature>
<feature type="transmembrane region" description="Helical" evidence="6">
    <location>
        <begin position="113"/>
        <end position="134"/>
    </location>
</feature>
<evidence type="ECO:0000256" key="2">
    <source>
        <dbReference type="ARBA" id="ARBA00022475"/>
    </source>
</evidence>
<reference evidence="8" key="1">
    <citation type="submission" date="2020-05" db="EMBL/GenBank/DDBJ databases">
        <authorList>
            <person name="Chiriac C."/>
            <person name="Salcher M."/>
            <person name="Ghai R."/>
            <person name="Kavagutti S V."/>
        </authorList>
    </citation>
    <scope>NUCLEOTIDE SEQUENCE</scope>
</reference>
<evidence type="ECO:0000259" key="7">
    <source>
        <dbReference type="Pfam" id="PF03458"/>
    </source>
</evidence>
<evidence type="ECO:0000256" key="4">
    <source>
        <dbReference type="ARBA" id="ARBA00022989"/>
    </source>
</evidence>
<keyword evidence="2" id="KW-1003">Cell membrane</keyword>
<dbReference type="PANTHER" id="PTHR30506:SF3">
    <property type="entry name" value="UPF0126 INNER MEMBRANE PROTEIN YADS-RELATED"/>
    <property type="match status" value="1"/>
</dbReference>
<evidence type="ECO:0000256" key="5">
    <source>
        <dbReference type="ARBA" id="ARBA00023136"/>
    </source>
</evidence>
<sequence>MGLVAVYVNAVVGALRGYTDRSRHWDIVGVSVFALLMGLGGGFIRDLLIGNLPAESLREPWYVTTVMGGIITIVLVHRWVERVRPVIDFLEALALGLFAIIGVAYAQQAGLPFINTVLIGTLSAVGGGMLVSILQAQTSQVLVSSTPLALLAVLGSLVYASVAQWRSDIASFAGVAVVVIAQYLVDHFDVKTRPAGGRPPEV</sequence>
<dbReference type="GO" id="GO:0005886">
    <property type="term" value="C:plasma membrane"/>
    <property type="evidence" value="ECO:0007669"/>
    <property type="project" value="UniProtKB-SubCell"/>
</dbReference>
<evidence type="ECO:0000256" key="3">
    <source>
        <dbReference type="ARBA" id="ARBA00022692"/>
    </source>
</evidence>
<name>A0A6J6GHD7_9ZZZZ</name>
<feature type="domain" description="Glycine transporter" evidence="7">
    <location>
        <begin position="3"/>
        <end position="77"/>
    </location>
</feature>
<protein>
    <submittedName>
        <fullName evidence="8">Unannotated protein</fullName>
    </submittedName>
</protein>
<feature type="transmembrane region" description="Helical" evidence="6">
    <location>
        <begin position="141"/>
        <end position="163"/>
    </location>
</feature>
<evidence type="ECO:0000256" key="1">
    <source>
        <dbReference type="ARBA" id="ARBA00004651"/>
    </source>
</evidence>
<dbReference type="EMBL" id="CAEZTS010000291">
    <property type="protein sequence ID" value="CAB4599660.1"/>
    <property type="molecule type" value="Genomic_DNA"/>
</dbReference>
<dbReference type="AlphaFoldDB" id="A0A6J6GHD7"/>
<dbReference type="PANTHER" id="PTHR30506">
    <property type="entry name" value="INNER MEMBRANE PROTEIN"/>
    <property type="match status" value="1"/>
</dbReference>
<dbReference type="Pfam" id="PF03458">
    <property type="entry name" value="Gly_transporter"/>
    <property type="match status" value="2"/>
</dbReference>
<accession>A0A6J6GHD7</accession>
<comment type="subcellular location">
    <subcellularLocation>
        <location evidence="1">Cell membrane</location>
        <topology evidence="1">Multi-pass membrane protein</topology>
    </subcellularLocation>
</comment>
<feature type="transmembrane region" description="Helical" evidence="6">
    <location>
        <begin position="25"/>
        <end position="48"/>
    </location>
</feature>
<organism evidence="8">
    <name type="scientific">freshwater metagenome</name>
    <dbReference type="NCBI Taxonomy" id="449393"/>
    <lineage>
        <taxon>unclassified sequences</taxon>
        <taxon>metagenomes</taxon>
        <taxon>ecological metagenomes</taxon>
    </lineage>
</organism>
<evidence type="ECO:0000256" key="6">
    <source>
        <dbReference type="SAM" id="Phobius"/>
    </source>
</evidence>
<keyword evidence="3 6" id="KW-0812">Transmembrane</keyword>